<sequence length="359" mass="41493">MIPILVLITVLTAFAEELLDRLQVLNWITEDHYPPGVTLSQETLEHIKKQLNLDKIPPQVKPLYGFILHRTDMKLYPTELKVYRKDPHMDYNQYTTLEAFTPVKILHTSYDGRWYYVQTPWIRGWVKRDAVAVVPYEDWERVQTLPFLVVLKDDVLIGGTAFGIGSRVPYEEKTEDSYLVLLPDGRKLWIRKNEFLHEGFLKFSQDDIRARLEALLGRPYVWGGRYDCSALVQNLYAIYGIELPRNSAQQSKTEGSVEIRFETYQAFKNFLQRLPPFQTLLFMKGHVMIYGGIEDGDVVVYHALYGTKRDDGTEYYPRSVVKNLLQRDRLTNLYRRVTAVLVLPSSQNGGGGIRTPGGP</sequence>
<proteinExistence type="inferred from homology"/>
<dbReference type="Pfam" id="PF00877">
    <property type="entry name" value="NLPC_P60"/>
    <property type="match status" value="1"/>
</dbReference>
<dbReference type="PANTHER" id="PTHR47053:SF1">
    <property type="entry name" value="MUREIN DD-ENDOPEPTIDASE MEPH-RELATED"/>
    <property type="match status" value="1"/>
</dbReference>
<dbReference type="KEGG" id="tal:Thal_0023"/>
<evidence type="ECO:0000256" key="2">
    <source>
        <dbReference type="ARBA" id="ARBA00022670"/>
    </source>
</evidence>
<dbReference type="SUPFAM" id="SSF54001">
    <property type="entry name" value="Cysteine proteinases"/>
    <property type="match status" value="1"/>
</dbReference>
<evidence type="ECO:0000313" key="8">
    <source>
        <dbReference type="Proteomes" id="UP000002043"/>
    </source>
</evidence>
<dbReference type="Pfam" id="PF12913">
    <property type="entry name" value="SH3_6"/>
    <property type="match status" value="1"/>
</dbReference>
<evidence type="ECO:0000256" key="3">
    <source>
        <dbReference type="ARBA" id="ARBA00022801"/>
    </source>
</evidence>
<evidence type="ECO:0000256" key="4">
    <source>
        <dbReference type="ARBA" id="ARBA00022807"/>
    </source>
</evidence>
<evidence type="ECO:0000259" key="6">
    <source>
        <dbReference type="Pfam" id="PF12913"/>
    </source>
</evidence>
<protein>
    <submittedName>
        <fullName evidence="7">NLP/P60 protein</fullName>
    </submittedName>
</protein>
<dbReference type="InterPro" id="IPR051202">
    <property type="entry name" value="Peptidase_C40"/>
</dbReference>
<name>D3SNC4_THEAH</name>
<dbReference type="InterPro" id="IPR039439">
    <property type="entry name" value="SH3b1_dom"/>
</dbReference>
<accession>D3SNC4</accession>
<dbReference type="eggNOG" id="COG0791">
    <property type="taxonomic scope" value="Bacteria"/>
</dbReference>
<dbReference type="AlphaFoldDB" id="D3SNC4"/>
<keyword evidence="3" id="KW-0378">Hydrolase</keyword>
<dbReference type="GO" id="GO:0006508">
    <property type="term" value="P:proteolysis"/>
    <property type="evidence" value="ECO:0007669"/>
    <property type="project" value="UniProtKB-KW"/>
</dbReference>
<keyword evidence="8" id="KW-1185">Reference proteome</keyword>
<keyword evidence="4" id="KW-0788">Thiol protease</keyword>
<dbReference type="OrthoDB" id="9808890at2"/>
<dbReference type="RefSeq" id="WP_012991068.1">
    <property type="nucleotide sequence ID" value="NC_013894.1"/>
</dbReference>
<dbReference type="GO" id="GO:0008234">
    <property type="term" value="F:cysteine-type peptidase activity"/>
    <property type="evidence" value="ECO:0007669"/>
    <property type="project" value="UniProtKB-KW"/>
</dbReference>
<gene>
    <name evidence="7" type="ordered locus">Thal_0023</name>
</gene>
<dbReference type="Gene3D" id="3.90.1720.10">
    <property type="entry name" value="endopeptidase domain like (from Nostoc punctiforme)"/>
    <property type="match status" value="1"/>
</dbReference>
<dbReference type="STRING" id="638303.Thal_0023"/>
<dbReference type="Proteomes" id="UP000002043">
    <property type="component" value="Chromosome"/>
</dbReference>
<evidence type="ECO:0000313" key="7">
    <source>
        <dbReference type="EMBL" id="ADC88661.1"/>
    </source>
</evidence>
<feature type="domain" description="NlpC/P60" evidence="5">
    <location>
        <begin position="217"/>
        <end position="292"/>
    </location>
</feature>
<reference evidence="8" key="1">
    <citation type="journal article" date="2010" name="Stand. Genomic Sci.">
        <title>Complete genome sequence of Thermocrinis albus type strain (HI 11/12T).</title>
        <authorList>
            <person name="Wirth R."/>
            <person name="Sikorski J."/>
            <person name="Brambilla E."/>
            <person name="Misra M."/>
            <person name="Lapidus A."/>
            <person name="Copeland A."/>
            <person name="Nolan M."/>
            <person name="Lucas S."/>
            <person name="Chen F."/>
            <person name="Tice H."/>
            <person name="Cheng J.F."/>
            <person name="Han C."/>
            <person name="Detter J.C."/>
            <person name="Tapia R."/>
            <person name="Bruce D."/>
            <person name="Goodwin L."/>
            <person name="Pitluck S."/>
            <person name="Pati A."/>
            <person name="Anderson I."/>
            <person name="Ivanova N."/>
            <person name="Mavromatis K."/>
            <person name="Mikhailova N."/>
            <person name="Chen A."/>
            <person name="Palaniappan K."/>
            <person name="Bilek Y."/>
            <person name="Hader T."/>
            <person name="Land M."/>
            <person name="Hauser L."/>
            <person name="Chang Y.J."/>
            <person name="Jeffries C.D."/>
            <person name="Tindall B.J."/>
            <person name="Rohde M."/>
            <person name="Goker M."/>
            <person name="Bristow J."/>
            <person name="Eisen J.A."/>
            <person name="Markowitz V."/>
            <person name="Hugenholtz P."/>
            <person name="Kyrpides N.C."/>
            <person name="Klenk H.P."/>
        </authorList>
    </citation>
    <scope>NUCLEOTIDE SEQUENCE [LARGE SCALE GENOMIC DNA]</scope>
    <source>
        <strain evidence="8">DSM 14484 / JCM 11386 / HI 11/12</strain>
    </source>
</reference>
<dbReference type="PANTHER" id="PTHR47053">
    <property type="entry name" value="MUREIN DD-ENDOPEPTIDASE MEPH-RELATED"/>
    <property type="match status" value="1"/>
</dbReference>
<keyword evidence="2" id="KW-0645">Protease</keyword>
<feature type="domain" description="SH3b1" evidence="6">
    <location>
        <begin position="89"/>
        <end position="127"/>
    </location>
</feature>
<evidence type="ECO:0000259" key="5">
    <source>
        <dbReference type="Pfam" id="PF00877"/>
    </source>
</evidence>
<organism evidence="7 8">
    <name type="scientific">Thermocrinis albus (strain DSM 14484 / JCM 11386 / HI 11/12)</name>
    <dbReference type="NCBI Taxonomy" id="638303"/>
    <lineage>
        <taxon>Bacteria</taxon>
        <taxon>Pseudomonadati</taxon>
        <taxon>Aquificota</taxon>
        <taxon>Aquificia</taxon>
        <taxon>Aquificales</taxon>
        <taxon>Aquificaceae</taxon>
        <taxon>Thermocrinis</taxon>
    </lineage>
</organism>
<dbReference type="EMBL" id="CP001931">
    <property type="protein sequence ID" value="ADC88661.1"/>
    <property type="molecule type" value="Genomic_DNA"/>
</dbReference>
<dbReference type="InterPro" id="IPR038765">
    <property type="entry name" value="Papain-like_cys_pep_sf"/>
</dbReference>
<dbReference type="InterPro" id="IPR000064">
    <property type="entry name" value="NLP_P60_dom"/>
</dbReference>
<evidence type="ECO:0000256" key="1">
    <source>
        <dbReference type="ARBA" id="ARBA00007074"/>
    </source>
</evidence>
<comment type="similarity">
    <text evidence="1">Belongs to the peptidase C40 family.</text>
</comment>
<dbReference type="HOGENOM" id="CLU_053318_0_0_0"/>
<dbReference type="Gene3D" id="2.30.30.40">
    <property type="entry name" value="SH3 Domains"/>
    <property type="match status" value="1"/>
</dbReference>